<dbReference type="Gene3D" id="2.60.40.1180">
    <property type="entry name" value="Golgi alpha-mannosidase II"/>
    <property type="match status" value="1"/>
</dbReference>
<dbReference type="Gene3D" id="3.20.20.80">
    <property type="entry name" value="Glycosidases"/>
    <property type="match status" value="1"/>
</dbReference>
<keyword evidence="6" id="KW-0735">Signal-anchor</keyword>
<comment type="subunit">
    <text evidence="12">Disulfide-linked heterodimer composed of the catalytic light subunit SLC7A9 and the heavy subunit SLC3A1. The heterodimer is the minimal functional unit. Assembles in non-covalently linked heterotetramers (dimers of heterodimers) and higher order oligomers; the oligomerization is mediated by SLC3A1 likely to prevent degradation in the endoplasmic reticulum and facilitate heteromer trafficking to the plasma membrane. Disulfide-linked heterodimer composed of the catalytic light subunit SLC7A13 and the heavy subunit SLC3A1.</text>
</comment>
<dbReference type="InParanoid" id="A0A2I4D0Z7"/>
<evidence type="ECO:0000256" key="2">
    <source>
        <dbReference type="ARBA" id="ARBA00022448"/>
    </source>
</evidence>
<keyword evidence="5 18" id="KW-0812">Transmembrane</keyword>
<keyword evidence="20" id="KW-1185">Reference proteome</keyword>
<evidence type="ECO:0000256" key="11">
    <source>
        <dbReference type="ARBA" id="ARBA00023180"/>
    </source>
</evidence>
<dbReference type="InterPro" id="IPR045857">
    <property type="entry name" value="O16G_dom_2"/>
</dbReference>
<evidence type="ECO:0000256" key="8">
    <source>
        <dbReference type="ARBA" id="ARBA00022989"/>
    </source>
</evidence>
<dbReference type="GO" id="GO:0016324">
    <property type="term" value="C:apical plasma membrane"/>
    <property type="evidence" value="ECO:0007669"/>
    <property type="project" value="UniProtKB-SubCell"/>
</dbReference>
<evidence type="ECO:0000256" key="15">
    <source>
        <dbReference type="ARBA" id="ARBA00080119"/>
    </source>
</evidence>
<keyword evidence="7" id="KW-0029">Amino-acid transport</keyword>
<accession>A0A2I4D0Z7</accession>
<evidence type="ECO:0000256" key="4">
    <source>
        <dbReference type="ARBA" id="ARBA00022553"/>
    </source>
</evidence>
<name>A0A2I4D0Z7_AUSLI</name>
<dbReference type="InterPro" id="IPR017853">
    <property type="entry name" value="GH"/>
</dbReference>
<evidence type="ECO:0000256" key="16">
    <source>
        <dbReference type="ARBA" id="ARBA00083001"/>
    </source>
</evidence>
<dbReference type="Gene3D" id="3.90.400.10">
    <property type="entry name" value="Oligo-1,6-glucosidase, Domain 2"/>
    <property type="match status" value="1"/>
</dbReference>
<dbReference type="Pfam" id="PF00128">
    <property type="entry name" value="Alpha-amylase"/>
    <property type="match status" value="1"/>
</dbReference>
<dbReference type="AlphaFoldDB" id="A0A2I4D0Z7"/>
<feature type="transmembrane region" description="Helical" evidence="18">
    <location>
        <begin position="87"/>
        <end position="109"/>
    </location>
</feature>
<keyword evidence="2" id="KW-0813">Transport</keyword>
<keyword evidence="10" id="KW-1015">Disulfide bond</keyword>
<comment type="subcellular location">
    <subcellularLocation>
        <location evidence="1">Apical cell membrane</location>
        <topology evidence="1">Single-pass type II membrane protein</topology>
    </subcellularLocation>
</comment>
<feature type="domain" description="Glycosyl hydrolase family 13 catalytic" evidence="19">
    <location>
        <begin position="124"/>
        <end position="511"/>
    </location>
</feature>
<dbReference type="InterPro" id="IPR006047">
    <property type="entry name" value="GH13_cat_dom"/>
</dbReference>
<keyword evidence="8 18" id="KW-1133">Transmembrane helix</keyword>
<keyword evidence="9 18" id="KW-0472">Membrane</keyword>
<dbReference type="STRING" id="52670.A0A2I4D0Z7"/>
<evidence type="ECO:0000256" key="3">
    <source>
        <dbReference type="ARBA" id="ARBA00022475"/>
    </source>
</evidence>
<evidence type="ECO:0000313" key="21">
    <source>
        <dbReference type="RefSeq" id="XP_013885910.1"/>
    </source>
</evidence>
<dbReference type="FunCoup" id="A0A2I4D0Z7">
    <property type="interactions" value="15"/>
</dbReference>
<dbReference type="FunFam" id="2.60.40.1180:FF:000026">
    <property type="entry name" value="Solute carrier family 3 (amino acid transporter heavy chain), member 1"/>
    <property type="match status" value="1"/>
</dbReference>
<dbReference type="CTD" id="6519"/>
<feature type="compositionally biased region" description="Basic and acidic residues" evidence="17">
    <location>
        <begin position="1"/>
        <end position="31"/>
    </location>
</feature>
<dbReference type="PANTHER" id="PTHR10357">
    <property type="entry name" value="ALPHA-AMYLASE FAMILY MEMBER"/>
    <property type="match status" value="1"/>
</dbReference>
<evidence type="ECO:0000256" key="14">
    <source>
        <dbReference type="ARBA" id="ARBA00076162"/>
    </source>
</evidence>
<dbReference type="Proteomes" id="UP000192220">
    <property type="component" value="Unplaced"/>
</dbReference>
<dbReference type="SUPFAM" id="SSF51445">
    <property type="entry name" value="(Trans)glycosidases"/>
    <property type="match status" value="1"/>
</dbReference>
<protein>
    <recommendedName>
        <fullName evidence="13">Amino acid transporter heavy chain SLC3A1</fullName>
    </recommendedName>
    <alternativeName>
        <fullName evidence="16">Neutral and basic amino acid transport protein</fullName>
    </alternativeName>
    <alternativeName>
        <fullName evidence="15">Solute carrier family 3 member 1</fullName>
    </alternativeName>
    <alternativeName>
        <fullName evidence="14">b(0,+)-type amino acid transporter-related heavy chain</fullName>
    </alternativeName>
</protein>
<feature type="region of interest" description="Disordered" evidence="17">
    <location>
        <begin position="1"/>
        <end position="58"/>
    </location>
</feature>
<evidence type="ECO:0000256" key="12">
    <source>
        <dbReference type="ARBA" id="ARBA00062813"/>
    </source>
</evidence>
<evidence type="ECO:0000256" key="18">
    <source>
        <dbReference type="SAM" id="Phobius"/>
    </source>
</evidence>
<evidence type="ECO:0000256" key="13">
    <source>
        <dbReference type="ARBA" id="ARBA00068638"/>
    </source>
</evidence>
<reference evidence="21" key="1">
    <citation type="submission" date="2025-08" db="UniProtKB">
        <authorList>
            <consortium name="RefSeq"/>
        </authorList>
    </citation>
    <scope>IDENTIFICATION</scope>
    <source>
        <strain evidence="21">Quisiro</strain>
        <tissue evidence="21">Liver</tissue>
    </source>
</reference>
<dbReference type="PANTHER" id="PTHR10357:SF179">
    <property type="entry name" value="NEUTRAL AND BASIC AMINO ACID TRANSPORT PROTEIN RBAT"/>
    <property type="match status" value="1"/>
</dbReference>
<evidence type="ECO:0000256" key="10">
    <source>
        <dbReference type="ARBA" id="ARBA00023157"/>
    </source>
</evidence>
<dbReference type="GeneID" id="106533948"/>
<evidence type="ECO:0000259" key="19">
    <source>
        <dbReference type="SMART" id="SM00642"/>
    </source>
</evidence>
<evidence type="ECO:0000256" key="17">
    <source>
        <dbReference type="SAM" id="MobiDB-lite"/>
    </source>
</evidence>
<dbReference type="GO" id="GO:0006865">
    <property type="term" value="P:amino acid transport"/>
    <property type="evidence" value="ECO:0007669"/>
    <property type="project" value="UniProtKB-KW"/>
</dbReference>
<keyword evidence="4" id="KW-0597">Phosphoprotein</keyword>
<dbReference type="GO" id="GO:0005975">
    <property type="term" value="P:carbohydrate metabolic process"/>
    <property type="evidence" value="ECO:0007669"/>
    <property type="project" value="InterPro"/>
</dbReference>
<sequence length="688" mass="79682">MSFRKDSDSVELEDCIRNPGYRDADGGRKAADTPSPEPGQRRDSTAVEQGSEPASKEYQQVKPYAGMPKEVLLLYSSRARYRVPREILFWLSVCCTLALLAVTVTVIALSPRCLSWWQLSPVYQVYPRSFKDSDGDGVGDLKGITEKLGHFEHLNIKSVWISPFYRSPMKDFGYDVEDFRDVDPLFGTMKDFDVLLAEMHDKGLKLIMDFIPNHTSDRHRWFNLSRTRDPLYEDYYVWTDCNKTNPKPNNWVSIFGNSSWTYDDVRGQCYLHQFLKEQPDLNLRNPKVRQEIIDIIHFWLEKGVDGFRMDAVKHILEATHLRDEPQVDPNLPPELVTTEWDLYHDYTTSQVGLHDLLREFRAEMDTYSREPGKYRFMVTESYDYHEVEKTMMYYGTPLITESDFPFNFYLLDLPHNTSGWWAQHLVSLWMANMPRGKWPNWVVGNHDRSRIASSAGRIYVEAINMMLLTLPGTPTTYYGEEIGMENINITQSQIQDPAGKYNASASRDPERSPMQWSGDMNSGFNDKTNITWLPLHPDYETVNVEVQMKDEGSVLSQYKFLNHLRQSELPFQRGWFCYVLADANVFSYLRELDGHKQAYLMVINFGKQSATTDLSSIQELPDQLQVLMSTKPANDGKVFQKSSILTQPGEGLTIRYSTYTRFHQNHGAECYVSEKACYLDTIDILYKC</sequence>
<evidence type="ECO:0000256" key="9">
    <source>
        <dbReference type="ARBA" id="ARBA00023136"/>
    </source>
</evidence>
<keyword evidence="11" id="KW-0325">Glycoprotein</keyword>
<keyword evidence="3" id="KW-1003">Cell membrane</keyword>
<organism evidence="20 21">
    <name type="scientific">Austrofundulus limnaeus</name>
    <name type="common">Annual killifish</name>
    <dbReference type="NCBI Taxonomy" id="52670"/>
    <lineage>
        <taxon>Eukaryota</taxon>
        <taxon>Metazoa</taxon>
        <taxon>Chordata</taxon>
        <taxon>Craniata</taxon>
        <taxon>Vertebrata</taxon>
        <taxon>Euteleostomi</taxon>
        <taxon>Actinopterygii</taxon>
        <taxon>Neopterygii</taxon>
        <taxon>Teleostei</taxon>
        <taxon>Neoteleostei</taxon>
        <taxon>Acanthomorphata</taxon>
        <taxon>Ovalentaria</taxon>
        <taxon>Atherinomorphae</taxon>
        <taxon>Cyprinodontiformes</taxon>
        <taxon>Rivulidae</taxon>
        <taxon>Austrofundulus</taxon>
    </lineage>
</organism>
<dbReference type="RefSeq" id="XP_013885910.1">
    <property type="nucleotide sequence ID" value="XM_014030456.1"/>
</dbReference>
<dbReference type="SMART" id="SM00642">
    <property type="entry name" value="Aamy"/>
    <property type="match status" value="1"/>
</dbReference>
<evidence type="ECO:0000256" key="1">
    <source>
        <dbReference type="ARBA" id="ARBA00004655"/>
    </source>
</evidence>
<evidence type="ECO:0000256" key="5">
    <source>
        <dbReference type="ARBA" id="ARBA00022692"/>
    </source>
</evidence>
<dbReference type="InterPro" id="IPR013780">
    <property type="entry name" value="Glyco_hydro_b"/>
</dbReference>
<proteinExistence type="predicted"/>
<dbReference type="OrthoDB" id="1740265at2759"/>
<dbReference type="CDD" id="cd11359">
    <property type="entry name" value="AmyAc_SLC3A1"/>
    <property type="match status" value="1"/>
</dbReference>
<dbReference type="KEGG" id="alim:106533948"/>
<dbReference type="FunFam" id="3.90.400.10:FF:000001">
    <property type="entry name" value="Maltase A3, isoform A"/>
    <property type="match status" value="1"/>
</dbReference>
<gene>
    <name evidence="21" type="primary">slc3a1</name>
</gene>
<evidence type="ECO:0000313" key="20">
    <source>
        <dbReference type="Proteomes" id="UP000192220"/>
    </source>
</evidence>
<feature type="region of interest" description="Disordered" evidence="17">
    <location>
        <begin position="498"/>
        <end position="517"/>
    </location>
</feature>
<evidence type="ECO:0000256" key="6">
    <source>
        <dbReference type="ARBA" id="ARBA00022968"/>
    </source>
</evidence>
<evidence type="ECO:0000256" key="7">
    <source>
        <dbReference type="ARBA" id="ARBA00022970"/>
    </source>
</evidence>